<keyword evidence="3" id="KW-0378">Hydrolase</keyword>
<sequence length="422" mass="44628">MKFPTPRPRRLWLPIAGALLLISGIAVPPGVASADPRQQLQHTPGPGAARWVATWGASPQDMGNNNYTGTIRNIVFAAVGGHSVRVRLTNTFGNQPLKIGDAYIGVSGADGNIHGPNVPLTFAGSRTTTIPQGAEALSDPVSLTVPALTDLAVSVYVPQATERTGHSDSRETSYITQGTDHAGDTTTAAYAPTSSWLFVDSVDVMAGPPNQGTVVALGDSITDGAASTVNANKRWPNDLARRLNARKGVTLSVADEGISGNQVLQDTSSYGVSALNRFDRDVVDRTGAKDVILLEGINDIGAADAQANQLIAAYQQLIARAHAAHLKIFGGTLTPFKGDWEIATGYWSPEKEQTRETVNNWILHSGAFDGVIDFAKATADPSNPQLLNPAYDSNDHLHPNDAGYQAMADTINLPMLLRPVTG</sequence>
<dbReference type="GO" id="GO:0016787">
    <property type="term" value="F:hydrolase activity"/>
    <property type="evidence" value="ECO:0007669"/>
    <property type="project" value="UniProtKB-KW"/>
</dbReference>
<keyword evidence="1" id="KW-0732">Signal</keyword>
<reference evidence="4" key="1">
    <citation type="journal article" date="2019" name="Int. J. Syst. Evol. Microbiol.">
        <title>The Global Catalogue of Microorganisms (GCM) 10K type strain sequencing project: providing services to taxonomists for standard genome sequencing and annotation.</title>
        <authorList>
            <consortium name="The Broad Institute Genomics Platform"/>
            <consortium name="The Broad Institute Genome Sequencing Center for Infectious Disease"/>
            <person name="Wu L."/>
            <person name="Ma J."/>
        </authorList>
    </citation>
    <scope>NUCLEOTIDE SEQUENCE [LARGE SCALE GENOMIC DNA]</scope>
    <source>
        <strain evidence="4">JCM 17939</strain>
    </source>
</reference>
<dbReference type="Pfam" id="PF13472">
    <property type="entry name" value="Lipase_GDSL_2"/>
    <property type="match status" value="1"/>
</dbReference>
<feature type="signal peptide" evidence="1">
    <location>
        <begin position="1"/>
        <end position="34"/>
    </location>
</feature>
<proteinExistence type="predicted"/>
<dbReference type="Gene3D" id="3.40.50.1110">
    <property type="entry name" value="SGNH hydrolase"/>
    <property type="match status" value="1"/>
</dbReference>
<keyword evidence="4" id="KW-1185">Reference proteome</keyword>
<comment type="caution">
    <text evidence="3">The sequence shown here is derived from an EMBL/GenBank/DDBJ whole genome shotgun (WGS) entry which is preliminary data.</text>
</comment>
<dbReference type="InterPro" id="IPR053140">
    <property type="entry name" value="GDSL_Rv0518-like"/>
</dbReference>
<dbReference type="InterPro" id="IPR036514">
    <property type="entry name" value="SGNH_hydro_sf"/>
</dbReference>
<dbReference type="Proteomes" id="UP001501442">
    <property type="component" value="Unassembled WGS sequence"/>
</dbReference>
<evidence type="ECO:0000259" key="2">
    <source>
        <dbReference type="Pfam" id="PF13472"/>
    </source>
</evidence>
<evidence type="ECO:0000313" key="4">
    <source>
        <dbReference type="Proteomes" id="UP001501442"/>
    </source>
</evidence>
<dbReference type="PANTHER" id="PTHR43784">
    <property type="entry name" value="GDSL-LIKE LIPASE/ACYLHYDROLASE, PUTATIVE (AFU_ORTHOLOGUE AFUA_2G00820)-RELATED"/>
    <property type="match status" value="1"/>
</dbReference>
<dbReference type="CDD" id="cd01830">
    <property type="entry name" value="XynE_like"/>
    <property type="match status" value="1"/>
</dbReference>
<feature type="domain" description="SGNH hydrolase-type esterase" evidence="2">
    <location>
        <begin position="216"/>
        <end position="406"/>
    </location>
</feature>
<dbReference type="SUPFAM" id="SSF52266">
    <property type="entry name" value="SGNH hydrolase"/>
    <property type="match status" value="1"/>
</dbReference>
<evidence type="ECO:0000256" key="1">
    <source>
        <dbReference type="SAM" id="SignalP"/>
    </source>
</evidence>
<evidence type="ECO:0000313" key="3">
    <source>
        <dbReference type="EMBL" id="GAA4631956.1"/>
    </source>
</evidence>
<organism evidence="3 4">
    <name type="scientific">Actinoallomurus vinaceus</name>
    <dbReference type="NCBI Taxonomy" id="1080074"/>
    <lineage>
        <taxon>Bacteria</taxon>
        <taxon>Bacillati</taxon>
        <taxon>Actinomycetota</taxon>
        <taxon>Actinomycetes</taxon>
        <taxon>Streptosporangiales</taxon>
        <taxon>Thermomonosporaceae</taxon>
        <taxon>Actinoallomurus</taxon>
    </lineage>
</organism>
<accession>A0ABP8UI54</accession>
<protein>
    <submittedName>
        <fullName evidence="3">SGNH/GDSL hydrolase family protein</fullName>
    </submittedName>
</protein>
<dbReference type="PANTHER" id="PTHR43784:SF2">
    <property type="entry name" value="GDSL-LIKE LIPASE_ACYLHYDROLASE, PUTATIVE (AFU_ORTHOLOGUE AFUA_2G00820)-RELATED"/>
    <property type="match status" value="1"/>
</dbReference>
<feature type="chain" id="PRO_5045514627" evidence="1">
    <location>
        <begin position="35"/>
        <end position="422"/>
    </location>
</feature>
<gene>
    <name evidence="3" type="ORF">GCM10023196_063390</name>
</gene>
<name>A0ABP8UI54_9ACTN</name>
<dbReference type="EMBL" id="BAABHK010000010">
    <property type="protein sequence ID" value="GAA4631956.1"/>
    <property type="molecule type" value="Genomic_DNA"/>
</dbReference>
<dbReference type="InterPro" id="IPR013830">
    <property type="entry name" value="SGNH_hydro"/>
</dbReference>